<name>A0AC35G0S7_9BILA</name>
<evidence type="ECO:0000313" key="1">
    <source>
        <dbReference type="Proteomes" id="UP000887580"/>
    </source>
</evidence>
<proteinExistence type="predicted"/>
<dbReference type="Proteomes" id="UP000887580">
    <property type="component" value="Unplaced"/>
</dbReference>
<organism evidence="1 2">
    <name type="scientific">Panagrolaimus sp. PS1159</name>
    <dbReference type="NCBI Taxonomy" id="55785"/>
    <lineage>
        <taxon>Eukaryota</taxon>
        <taxon>Metazoa</taxon>
        <taxon>Ecdysozoa</taxon>
        <taxon>Nematoda</taxon>
        <taxon>Chromadorea</taxon>
        <taxon>Rhabditida</taxon>
        <taxon>Tylenchina</taxon>
        <taxon>Panagrolaimomorpha</taxon>
        <taxon>Panagrolaimoidea</taxon>
        <taxon>Panagrolaimidae</taxon>
        <taxon>Panagrolaimus</taxon>
    </lineage>
</organism>
<accession>A0AC35G0S7</accession>
<protein>
    <submittedName>
        <fullName evidence="2">Uncharacterized protein</fullName>
    </submittedName>
</protein>
<evidence type="ECO:0000313" key="2">
    <source>
        <dbReference type="WBParaSite" id="PS1159_v2.g22716.t1"/>
    </source>
</evidence>
<reference evidence="2" key="1">
    <citation type="submission" date="2022-11" db="UniProtKB">
        <authorList>
            <consortium name="WormBaseParasite"/>
        </authorList>
    </citation>
    <scope>IDENTIFICATION</scope>
</reference>
<sequence>MLLSISISIIVSSFLISLFVARRGYTAQGKECLIYRSVRDPNVGYEFIRKSRGGNARRTAYGDIDYVCGGRVLAQQLLRNQRAQNIPSVRQIGFGDNEFAFRLEVDGNIPMDDLKKYAEHQAFNTTPDYDDEAVNQAIQMHLPIIPPFRPRIQQNPPIRPQLQNQNIYLYFYCLYFFIILL</sequence>
<dbReference type="WBParaSite" id="PS1159_v2.g22716.t1">
    <property type="protein sequence ID" value="PS1159_v2.g22716.t1"/>
    <property type="gene ID" value="PS1159_v2.g22716"/>
</dbReference>